<dbReference type="CDD" id="cd04301">
    <property type="entry name" value="NAT_SF"/>
    <property type="match status" value="1"/>
</dbReference>
<evidence type="ECO:0000256" key="5">
    <source>
        <dbReference type="ARBA" id="ARBA00048335"/>
    </source>
</evidence>
<feature type="domain" description="N-acetyltransferase" evidence="12">
    <location>
        <begin position="68"/>
        <end position="217"/>
    </location>
</feature>
<comment type="catalytic activity">
    <reaction evidence="7">
        <text>N-terminal L-methionyl-L-lysyl-[protein] + acetyl-CoA = N-terminal N(alpha)-acetyl-L-methionyl-L-lysyl-[protein] + CoA + H(+)</text>
        <dbReference type="Rhea" id="RHEA:50580"/>
        <dbReference type="Rhea" id="RHEA-COMP:12734"/>
        <dbReference type="Rhea" id="RHEA-COMP:12735"/>
        <dbReference type="ChEBI" id="CHEBI:15378"/>
        <dbReference type="ChEBI" id="CHEBI:57287"/>
        <dbReference type="ChEBI" id="CHEBI:57288"/>
        <dbReference type="ChEBI" id="CHEBI:133406"/>
        <dbReference type="ChEBI" id="CHEBI:133407"/>
        <dbReference type="EC" id="2.3.1.258"/>
    </reaction>
</comment>
<evidence type="ECO:0000313" key="14">
    <source>
        <dbReference type="Proteomes" id="UP000268014"/>
    </source>
</evidence>
<evidence type="ECO:0000256" key="10">
    <source>
        <dbReference type="ARBA" id="ARBA00049103"/>
    </source>
</evidence>
<keyword evidence="14" id="KW-1185">Reference proteome</keyword>
<evidence type="ECO:0000313" key="15">
    <source>
        <dbReference type="WBParaSite" id="HPLM_0000051401-mRNA-1"/>
    </source>
</evidence>
<name>A0A0N4VT97_HAEPC</name>
<evidence type="ECO:0000256" key="3">
    <source>
        <dbReference type="ARBA" id="ARBA00039121"/>
    </source>
</evidence>
<dbReference type="OMA" id="ICCRLET"/>
<dbReference type="PANTHER" id="PTHR42919:SF8">
    <property type="entry name" value="N-ALPHA-ACETYLTRANSFERASE 50"/>
    <property type="match status" value="1"/>
</dbReference>
<reference evidence="15" key="1">
    <citation type="submission" date="2017-02" db="UniProtKB">
        <authorList>
            <consortium name="WormBaseParasite"/>
        </authorList>
    </citation>
    <scope>IDENTIFICATION</scope>
</reference>
<dbReference type="Pfam" id="PF00583">
    <property type="entry name" value="Acetyltransf_1"/>
    <property type="match status" value="1"/>
</dbReference>
<dbReference type="WBParaSite" id="HPLM_0000051401-mRNA-1">
    <property type="protein sequence ID" value="HPLM_0000051401-mRNA-1"/>
    <property type="gene ID" value="HPLM_0000051401"/>
</dbReference>
<evidence type="ECO:0000313" key="13">
    <source>
        <dbReference type="EMBL" id="VDO05615.1"/>
    </source>
</evidence>
<dbReference type="PROSITE" id="PS51186">
    <property type="entry name" value="GNAT"/>
    <property type="match status" value="1"/>
</dbReference>
<comment type="catalytic activity">
    <reaction evidence="8">
        <text>N-terminal L-methionyl-L-valyl-[protein] + acetyl-CoA = N-terminal N(alpha)-acetyl-L-methionyl-L-valyl-[protein] + CoA + H(+)</text>
        <dbReference type="Rhea" id="RHEA:50572"/>
        <dbReference type="Rhea" id="RHEA-COMP:12730"/>
        <dbReference type="Rhea" id="RHEA-COMP:12731"/>
        <dbReference type="ChEBI" id="CHEBI:15378"/>
        <dbReference type="ChEBI" id="CHEBI:57287"/>
        <dbReference type="ChEBI" id="CHEBI:57288"/>
        <dbReference type="ChEBI" id="CHEBI:133402"/>
        <dbReference type="ChEBI" id="CHEBI:133403"/>
        <dbReference type="EC" id="2.3.1.258"/>
    </reaction>
</comment>
<gene>
    <name evidence="13" type="ORF">HPLM_LOCUS515</name>
</gene>
<dbReference type="EMBL" id="UZAF01000375">
    <property type="protein sequence ID" value="VDO05615.1"/>
    <property type="molecule type" value="Genomic_DNA"/>
</dbReference>
<dbReference type="InterPro" id="IPR051556">
    <property type="entry name" value="N-term/lysine_N-AcTrnsfr"/>
</dbReference>
<dbReference type="EC" id="2.3.1.258" evidence="3"/>
<evidence type="ECO:0000256" key="11">
    <source>
        <dbReference type="ARBA" id="ARBA00049454"/>
    </source>
</evidence>
<comment type="catalytic activity">
    <reaction evidence="10">
        <text>N-terminal L-methionyl-L-leucyl-[protein] + acetyl-CoA = N-terminal N(alpha)-acetyl-L-methionyl-L-leucyl-[protein] + CoA + H(+)</text>
        <dbReference type="Rhea" id="RHEA:50520"/>
        <dbReference type="Rhea" id="RHEA-COMP:12711"/>
        <dbReference type="Rhea" id="RHEA-COMP:12712"/>
        <dbReference type="ChEBI" id="CHEBI:15378"/>
        <dbReference type="ChEBI" id="CHEBI:57287"/>
        <dbReference type="ChEBI" id="CHEBI:57288"/>
        <dbReference type="ChEBI" id="CHEBI:133377"/>
        <dbReference type="ChEBI" id="CHEBI:133378"/>
        <dbReference type="EC" id="2.3.1.258"/>
    </reaction>
</comment>
<evidence type="ECO:0000256" key="2">
    <source>
        <dbReference type="ARBA" id="ARBA00023315"/>
    </source>
</evidence>
<evidence type="ECO:0000259" key="12">
    <source>
        <dbReference type="PROSITE" id="PS51186"/>
    </source>
</evidence>
<dbReference type="GO" id="GO:0007064">
    <property type="term" value="P:mitotic sister chromatid cohesion"/>
    <property type="evidence" value="ECO:0007669"/>
    <property type="project" value="TreeGrafter"/>
</dbReference>
<keyword evidence="1" id="KW-0808">Transferase</keyword>
<accession>A0A0N4VT97</accession>
<comment type="catalytic activity">
    <reaction evidence="6">
        <text>N-terminal L-methionyl-L-phenylalanyl-[protein] + acetyl-CoA = N-terminal N(alpha)-acetyl-L-methionyl-L-phenylalanyl-[protein] + CoA + H(+)</text>
        <dbReference type="Rhea" id="RHEA:50528"/>
        <dbReference type="Rhea" id="RHEA-COMP:12715"/>
        <dbReference type="Rhea" id="RHEA-COMP:12716"/>
        <dbReference type="ChEBI" id="CHEBI:15378"/>
        <dbReference type="ChEBI" id="CHEBI:57287"/>
        <dbReference type="ChEBI" id="CHEBI:57288"/>
        <dbReference type="ChEBI" id="CHEBI:133382"/>
        <dbReference type="ChEBI" id="CHEBI:133383"/>
        <dbReference type="EC" id="2.3.1.258"/>
    </reaction>
</comment>
<evidence type="ECO:0000256" key="7">
    <source>
        <dbReference type="ARBA" id="ARBA00048618"/>
    </source>
</evidence>
<dbReference type="PANTHER" id="PTHR42919">
    <property type="entry name" value="N-ALPHA-ACETYLTRANSFERASE"/>
    <property type="match status" value="1"/>
</dbReference>
<dbReference type="Proteomes" id="UP000268014">
    <property type="component" value="Unassembled WGS sequence"/>
</dbReference>
<evidence type="ECO:0000256" key="4">
    <source>
        <dbReference type="ARBA" id="ARBA00048251"/>
    </source>
</evidence>
<dbReference type="GO" id="GO:0031415">
    <property type="term" value="C:NatA complex"/>
    <property type="evidence" value="ECO:0007669"/>
    <property type="project" value="TreeGrafter"/>
</dbReference>
<dbReference type="InterPro" id="IPR000182">
    <property type="entry name" value="GNAT_dom"/>
</dbReference>
<evidence type="ECO:0000256" key="9">
    <source>
        <dbReference type="ARBA" id="ARBA00049002"/>
    </source>
</evidence>
<keyword evidence="2" id="KW-0012">Acyltransferase</keyword>
<proteinExistence type="predicted"/>
<evidence type="ECO:0000256" key="6">
    <source>
        <dbReference type="ARBA" id="ARBA00048490"/>
    </source>
</evidence>
<comment type="catalytic activity">
    <reaction evidence="11">
        <text>N-terminal L-methionyl-L-threonyl-[protein] + acetyl-CoA = N-terminal N(alpha)-acetyl-L-methionyl-L-threonyl-[protein] + CoA + H(+)</text>
        <dbReference type="Rhea" id="RHEA:50576"/>
        <dbReference type="Rhea" id="RHEA-COMP:12732"/>
        <dbReference type="Rhea" id="RHEA-COMP:12733"/>
        <dbReference type="ChEBI" id="CHEBI:15378"/>
        <dbReference type="ChEBI" id="CHEBI:57287"/>
        <dbReference type="ChEBI" id="CHEBI:57288"/>
        <dbReference type="ChEBI" id="CHEBI:133404"/>
        <dbReference type="ChEBI" id="CHEBI:133405"/>
        <dbReference type="EC" id="2.3.1.258"/>
    </reaction>
</comment>
<evidence type="ECO:0000256" key="1">
    <source>
        <dbReference type="ARBA" id="ARBA00022679"/>
    </source>
</evidence>
<dbReference type="Gene3D" id="3.40.630.30">
    <property type="match status" value="1"/>
</dbReference>
<dbReference type="OrthoDB" id="47374at2759"/>
<dbReference type="GO" id="GO:0120518">
    <property type="term" value="F:protein N-terminal-methionine acetyltransferase activity"/>
    <property type="evidence" value="ECO:0007669"/>
    <property type="project" value="UniProtKB-EC"/>
</dbReference>
<sequence length="218" mass="24570">MRVHADWSIFTHIYSQKRSSASAIVKEAEAFKNFIFQKMPPAVEPVDEMNALTISGKKKKRIAGRCDMELGDVTVHNVKQLRTLNSCILPVPYNAKFYANVVADGEMSKLAYVNDIVVGAVCCRIDEYEGKRSLYIMTLGTLAPYRQLGVGNMLLDYVFSLTAKDPGIENVFLHVQTSNETALNFYKNRGFEQAGVVENYYKHVEPKDAYILVKKVKS</sequence>
<dbReference type="STRING" id="6290.A0A0N4VT97"/>
<evidence type="ECO:0000256" key="8">
    <source>
        <dbReference type="ARBA" id="ARBA00048799"/>
    </source>
</evidence>
<dbReference type="InterPro" id="IPR016181">
    <property type="entry name" value="Acyl_CoA_acyltransferase"/>
</dbReference>
<comment type="catalytic activity">
    <reaction evidence="4">
        <text>N-terminal L-methionyl-L-seryl-[protein] + acetyl-CoA = N-terminal N(alpha)-acetyl-L-methionyl-L-seryl-[protein] + CoA + H(+)</text>
        <dbReference type="Rhea" id="RHEA:50568"/>
        <dbReference type="Rhea" id="RHEA-COMP:12728"/>
        <dbReference type="Rhea" id="RHEA-COMP:12729"/>
        <dbReference type="ChEBI" id="CHEBI:15378"/>
        <dbReference type="ChEBI" id="CHEBI:57287"/>
        <dbReference type="ChEBI" id="CHEBI:57288"/>
        <dbReference type="ChEBI" id="CHEBI:133400"/>
        <dbReference type="ChEBI" id="CHEBI:133401"/>
        <dbReference type="EC" id="2.3.1.258"/>
    </reaction>
</comment>
<comment type="catalytic activity">
    <reaction evidence="5">
        <text>N-terminal L-methionyl-L-tyrosyl-[protein] + acetyl-CoA = N-terminal N(alpha)-acetyl-L-methionyl-L-tyrosyl-[protein] + CoA + H(+)</text>
        <dbReference type="Rhea" id="RHEA:50532"/>
        <dbReference type="Rhea" id="RHEA-COMP:12717"/>
        <dbReference type="Rhea" id="RHEA-COMP:12718"/>
        <dbReference type="ChEBI" id="CHEBI:15378"/>
        <dbReference type="ChEBI" id="CHEBI:57287"/>
        <dbReference type="ChEBI" id="CHEBI:57288"/>
        <dbReference type="ChEBI" id="CHEBI:133384"/>
        <dbReference type="ChEBI" id="CHEBI:133385"/>
        <dbReference type="EC" id="2.3.1.258"/>
    </reaction>
</comment>
<protein>
    <recommendedName>
        <fullName evidence="3">N-terminal methionine N(alpha)-acetyltransferase NatE</fullName>
        <ecNumber evidence="3">2.3.1.258</ecNumber>
    </recommendedName>
</protein>
<comment type="catalytic activity">
    <reaction evidence="9">
        <text>N-terminal L-methionyl-L-alanyl-[protein] + acetyl-CoA = N-terminal N(alpha)-acetyl-L-methionyl-L-alanyl-[protein] + CoA + H(+)</text>
        <dbReference type="Rhea" id="RHEA:50564"/>
        <dbReference type="Rhea" id="RHEA-COMP:12726"/>
        <dbReference type="Rhea" id="RHEA-COMP:12727"/>
        <dbReference type="ChEBI" id="CHEBI:15378"/>
        <dbReference type="ChEBI" id="CHEBI:57287"/>
        <dbReference type="ChEBI" id="CHEBI:57288"/>
        <dbReference type="ChEBI" id="CHEBI:133398"/>
        <dbReference type="ChEBI" id="CHEBI:133399"/>
        <dbReference type="EC" id="2.3.1.258"/>
    </reaction>
</comment>
<dbReference type="AlphaFoldDB" id="A0A0N4VT97"/>
<reference evidence="13 14" key="2">
    <citation type="submission" date="2018-11" db="EMBL/GenBank/DDBJ databases">
        <authorList>
            <consortium name="Pathogen Informatics"/>
        </authorList>
    </citation>
    <scope>NUCLEOTIDE SEQUENCE [LARGE SCALE GENOMIC DNA]</scope>
    <source>
        <strain evidence="13 14">MHpl1</strain>
    </source>
</reference>
<organism evidence="15">
    <name type="scientific">Haemonchus placei</name>
    <name type="common">Barber's pole worm</name>
    <dbReference type="NCBI Taxonomy" id="6290"/>
    <lineage>
        <taxon>Eukaryota</taxon>
        <taxon>Metazoa</taxon>
        <taxon>Ecdysozoa</taxon>
        <taxon>Nematoda</taxon>
        <taxon>Chromadorea</taxon>
        <taxon>Rhabditida</taxon>
        <taxon>Rhabditina</taxon>
        <taxon>Rhabditomorpha</taxon>
        <taxon>Strongyloidea</taxon>
        <taxon>Trichostrongylidae</taxon>
        <taxon>Haemonchus</taxon>
    </lineage>
</organism>
<dbReference type="SUPFAM" id="SSF55729">
    <property type="entry name" value="Acyl-CoA N-acyltransferases (Nat)"/>
    <property type="match status" value="1"/>
</dbReference>
<dbReference type="FunFam" id="3.40.630.30:FF:000006">
    <property type="entry name" value="Putative n-alpha-acetyltransferase 50"/>
    <property type="match status" value="1"/>
</dbReference>